<comment type="pathway">
    <text evidence="3">Quinol/quinone metabolism; 1,4-dihydroxy-2-naphthoate biosynthesis; 1,4-dihydroxy-2-naphthoate from chorismate: step 3/7.</text>
</comment>
<comment type="catalytic activity">
    <reaction evidence="3">
        <text>5-enolpyruvoyl-6-hydroxy-2-succinyl-cyclohex-3-ene-1-carboxylate = (1R,6R)-6-hydroxy-2-succinyl-cyclohexa-2,4-diene-1-carboxylate + pyruvate</text>
        <dbReference type="Rhea" id="RHEA:25597"/>
        <dbReference type="ChEBI" id="CHEBI:15361"/>
        <dbReference type="ChEBI" id="CHEBI:58689"/>
        <dbReference type="ChEBI" id="CHEBI:58818"/>
        <dbReference type="EC" id="4.2.99.20"/>
    </reaction>
</comment>
<dbReference type="HAMAP" id="MF_01660">
    <property type="entry name" value="MenH"/>
    <property type="match status" value="1"/>
</dbReference>
<keyword evidence="2 3" id="KW-0456">Lyase</keyword>
<dbReference type="UniPathway" id="UPA00079"/>
<dbReference type="OrthoDB" id="9808398at2"/>
<dbReference type="InterPro" id="IPR000639">
    <property type="entry name" value="Epox_hydrolase-like"/>
</dbReference>
<feature type="domain" description="AB hydrolase-1" evidence="4">
    <location>
        <begin position="20"/>
        <end position="254"/>
    </location>
</feature>
<dbReference type="PANTHER" id="PTHR42916">
    <property type="entry name" value="2-SUCCINYL-5-ENOLPYRUVYL-6-HYDROXY-3-CYCLOHEXENE-1-CARBOXYLATE SYNTHASE"/>
    <property type="match status" value="1"/>
</dbReference>
<evidence type="ECO:0000313" key="5">
    <source>
        <dbReference type="EMBL" id="RDI44375.1"/>
    </source>
</evidence>
<dbReference type="PANTHER" id="PTHR42916:SF1">
    <property type="entry name" value="PROTEIN PHYLLO, CHLOROPLASTIC"/>
    <property type="match status" value="1"/>
</dbReference>
<evidence type="ECO:0000256" key="1">
    <source>
        <dbReference type="ARBA" id="ARBA00022428"/>
    </source>
</evidence>
<dbReference type="GO" id="GO:0009234">
    <property type="term" value="P:menaquinone biosynthetic process"/>
    <property type="evidence" value="ECO:0007669"/>
    <property type="project" value="UniProtKB-UniRule"/>
</dbReference>
<dbReference type="RefSeq" id="WP_114745239.1">
    <property type="nucleotide sequence ID" value="NZ_QQAY01000003.1"/>
</dbReference>
<evidence type="ECO:0000256" key="2">
    <source>
        <dbReference type="ARBA" id="ARBA00023239"/>
    </source>
</evidence>
<comment type="pathway">
    <text evidence="3">Quinol/quinone metabolism; menaquinone biosynthesis.</text>
</comment>
<proteinExistence type="inferred from homology"/>
<sequence>MKIFIDEVYYAVESVGEGEPLICLHGFTGDGSTWDDLKDQLSGKLRVITIDCLGHGESDIPSDYHRYSIEKCAHDLNRIVEELHLASVNILGYSMGGRLALTFAVLFPEKVKRLILESSSPGLKSEDERSSRQIADEKLSQILLNDGIEAFVDYWEDIALFSSQKKLPAEKQQKIRDQRLNCNPLGLANSLRGMGTGAQPSWWDSLENLQMPVLLLAGELDEKFCLLNEEMKKRLPNAVFHKISECGHALHVEHSTKFGKMIEEFLLTT</sequence>
<comment type="caution">
    <text evidence="5">The sequence shown here is derived from an EMBL/GenBank/DDBJ whole genome shotgun (WGS) entry which is preliminary data.</text>
</comment>
<organism evidence="5 6">
    <name type="scientific">Falsibacillus pallidus</name>
    <dbReference type="NCBI Taxonomy" id="493781"/>
    <lineage>
        <taxon>Bacteria</taxon>
        <taxon>Bacillati</taxon>
        <taxon>Bacillota</taxon>
        <taxon>Bacilli</taxon>
        <taxon>Bacillales</taxon>
        <taxon>Bacillaceae</taxon>
        <taxon>Falsibacillus</taxon>
    </lineage>
</organism>
<dbReference type="InterPro" id="IPR029058">
    <property type="entry name" value="AB_hydrolase_fold"/>
</dbReference>
<dbReference type="PRINTS" id="PR00111">
    <property type="entry name" value="ABHYDROLASE"/>
</dbReference>
<reference evidence="5 6" key="1">
    <citation type="submission" date="2018-07" db="EMBL/GenBank/DDBJ databases">
        <title>Genomic Encyclopedia of Type Strains, Phase IV (KMG-IV): sequencing the most valuable type-strain genomes for metagenomic binning, comparative biology and taxonomic classification.</title>
        <authorList>
            <person name="Goeker M."/>
        </authorList>
    </citation>
    <scope>NUCLEOTIDE SEQUENCE [LARGE SCALE GENOMIC DNA]</scope>
    <source>
        <strain evidence="5 6">DSM 25281</strain>
    </source>
</reference>
<dbReference type="Pfam" id="PF00561">
    <property type="entry name" value="Abhydrolase_1"/>
    <property type="match status" value="1"/>
</dbReference>
<dbReference type="InterPro" id="IPR000073">
    <property type="entry name" value="AB_hydrolase_1"/>
</dbReference>
<dbReference type="EMBL" id="QQAY01000003">
    <property type="protein sequence ID" value="RDI44375.1"/>
    <property type="molecule type" value="Genomic_DNA"/>
</dbReference>
<evidence type="ECO:0000256" key="3">
    <source>
        <dbReference type="HAMAP-Rule" id="MF_01660"/>
    </source>
</evidence>
<comment type="function">
    <text evidence="3">Catalyzes a proton abstraction reaction that results in 2,5-elimination of pyruvate from 2-succinyl-5-enolpyruvyl-6-hydroxy-3-cyclohexene-1-carboxylate (SEPHCHC) and the formation of 2-succinyl-6-hydroxy-2,4-cyclohexadiene-1-carboxylate (SHCHC).</text>
</comment>
<dbReference type="AlphaFoldDB" id="A0A370GKX3"/>
<keyword evidence="6" id="KW-1185">Reference proteome</keyword>
<dbReference type="SUPFAM" id="SSF53474">
    <property type="entry name" value="alpha/beta-Hydrolases"/>
    <property type="match status" value="1"/>
</dbReference>
<dbReference type="Proteomes" id="UP000255326">
    <property type="component" value="Unassembled WGS sequence"/>
</dbReference>
<protein>
    <recommendedName>
        <fullName evidence="3">Putative 2-succinyl-6-hydroxy-2,4-cyclohexadiene-1-carboxylate synthase</fullName>
        <shortName evidence="3">SHCHC synthase</shortName>
        <ecNumber evidence="3">4.2.99.20</ecNumber>
    </recommendedName>
</protein>
<evidence type="ECO:0000313" key="6">
    <source>
        <dbReference type="Proteomes" id="UP000255326"/>
    </source>
</evidence>
<accession>A0A370GKX3</accession>
<comment type="similarity">
    <text evidence="3">Belongs to the AB hydrolase superfamily. MenH family.</text>
</comment>
<keyword evidence="1 3" id="KW-0474">Menaquinone biosynthesis</keyword>
<dbReference type="EC" id="4.2.99.20" evidence="3"/>
<gene>
    <name evidence="3" type="primary">menH</name>
    <name evidence="5" type="ORF">DFR59_103449</name>
</gene>
<comment type="subunit">
    <text evidence="3">Monomer.</text>
</comment>
<dbReference type="PRINTS" id="PR00412">
    <property type="entry name" value="EPOXHYDRLASE"/>
</dbReference>
<dbReference type="NCBIfam" id="TIGR03695">
    <property type="entry name" value="menH_SHCHC"/>
    <property type="match status" value="1"/>
</dbReference>
<dbReference type="Gene3D" id="3.40.50.1820">
    <property type="entry name" value="alpha/beta hydrolase"/>
    <property type="match status" value="1"/>
</dbReference>
<dbReference type="UniPathway" id="UPA01057">
    <property type="reaction ID" value="UER00900"/>
</dbReference>
<name>A0A370GKX3_9BACI</name>
<dbReference type="GO" id="GO:0070205">
    <property type="term" value="F:2-succinyl-6-hydroxy-2,4-cyclohexadiene-1-carboxylate synthase activity"/>
    <property type="evidence" value="ECO:0007669"/>
    <property type="project" value="UniProtKB-UniRule"/>
</dbReference>
<dbReference type="InterPro" id="IPR022485">
    <property type="entry name" value="SHCHC_synthase_MenH"/>
</dbReference>
<evidence type="ECO:0000259" key="4">
    <source>
        <dbReference type="Pfam" id="PF00561"/>
    </source>
</evidence>